<reference evidence="8 9" key="2">
    <citation type="submission" date="2020-01" db="EMBL/GenBank/DDBJ databases">
        <title>Clostridiaceae sp. nov. isolated from the gut of human by culturomics.</title>
        <authorList>
            <person name="Chang Y."/>
        </authorList>
    </citation>
    <scope>NUCLEOTIDE SEQUENCE [LARGE SCALE GENOMIC DNA]</scope>
    <source>
        <strain evidence="8 9">DONG20-135</strain>
    </source>
</reference>
<dbReference type="EMBL" id="WUUQ01000002">
    <property type="protein sequence ID" value="MXQ73739.1"/>
    <property type="molecule type" value="Genomic_DNA"/>
</dbReference>
<comment type="subcellular location">
    <subcellularLocation>
        <location evidence="6">Cytoplasm</location>
    </subcellularLocation>
</comment>
<dbReference type="InterPro" id="IPR003761">
    <property type="entry name" value="Exonuc_VII_S"/>
</dbReference>
<dbReference type="Proteomes" id="UP000434036">
    <property type="component" value="Unassembled WGS sequence"/>
</dbReference>
<gene>
    <name evidence="6 8" type="primary">xseB</name>
    <name evidence="8" type="ORF">GSF08_07285</name>
</gene>
<comment type="subunit">
    <text evidence="6">Heterooligomer composed of large and small subunits.</text>
</comment>
<dbReference type="Gene3D" id="1.10.287.1040">
    <property type="entry name" value="Exonuclease VII, small subunit"/>
    <property type="match status" value="1"/>
</dbReference>
<dbReference type="AlphaFoldDB" id="A0A6N8UAZ6"/>
<evidence type="ECO:0000256" key="3">
    <source>
        <dbReference type="ARBA" id="ARBA00022722"/>
    </source>
</evidence>
<keyword evidence="7" id="KW-0175">Coiled coil</keyword>
<dbReference type="PANTHER" id="PTHR34137:SF1">
    <property type="entry name" value="EXODEOXYRIBONUCLEASE 7 SMALL SUBUNIT"/>
    <property type="match status" value="1"/>
</dbReference>
<evidence type="ECO:0000256" key="7">
    <source>
        <dbReference type="SAM" id="Coils"/>
    </source>
</evidence>
<evidence type="ECO:0000256" key="5">
    <source>
        <dbReference type="ARBA" id="ARBA00022839"/>
    </source>
</evidence>
<reference evidence="8 9" key="1">
    <citation type="submission" date="2019-12" db="EMBL/GenBank/DDBJ databases">
        <authorList>
            <person name="Yang R."/>
        </authorList>
    </citation>
    <scope>NUCLEOTIDE SEQUENCE [LARGE SCALE GENOMIC DNA]</scope>
    <source>
        <strain evidence="8 9">DONG20-135</strain>
    </source>
</reference>
<feature type="coiled-coil region" evidence="7">
    <location>
        <begin position="14"/>
        <end position="62"/>
    </location>
</feature>
<comment type="caution">
    <text evidence="8">The sequence shown here is derived from an EMBL/GenBank/DDBJ whole genome shotgun (WGS) entry which is preliminary data.</text>
</comment>
<dbReference type="EC" id="3.1.11.6" evidence="6"/>
<evidence type="ECO:0000313" key="8">
    <source>
        <dbReference type="EMBL" id="MXQ73739.1"/>
    </source>
</evidence>
<dbReference type="PANTHER" id="PTHR34137">
    <property type="entry name" value="EXODEOXYRIBONUCLEASE 7 SMALL SUBUNIT"/>
    <property type="match status" value="1"/>
</dbReference>
<dbReference type="RefSeq" id="WP_160625150.1">
    <property type="nucleotide sequence ID" value="NZ_WUUQ01000002.1"/>
</dbReference>
<dbReference type="GO" id="GO:0006308">
    <property type="term" value="P:DNA catabolic process"/>
    <property type="evidence" value="ECO:0007669"/>
    <property type="project" value="UniProtKB-UniRule"/>
</dbReference>
<comment type="similarity">
    <text evidence="1 6">Belongs to the XseB family.</text>
</comment>
<keyword evidence="4 6" id="KW-0378">Hydrolase</keyword>
<protein>
    <recommendedName>
        <fullName evidence="6">Exodeoxyribonuclease 7 small subunit</fullName>
        <ecNumber evidence="6">3.1.11.6</ecNumber>
    </recommendedName>
    <alternativeName>
        <fullName evidence="6">Exodeoxyribonuclease VII small subunit</fullName>
        <shortName evidence="6">Exonuclease VII small subunit</shortName>
    </alternativeName>
</protein>
<dbReference type="SUPFAM" id="SSF116842">
    <property type="entry name" value="XseB-like"/>
    <property type="match status" value="1"/>
</dbReference>
<comment type="function">
    <text evidence="6">Bidirectionally degrades single-stranded DNA into large acid-insoluble oligonucleotides, which are then degraded further into small acid-soluble oligonucleotides.</text>
</comment>
<keyword evidence="5 6" id="KW-0269">Exonuclease</keyword>
<accession>A0A6N8UAZ6</accession>
<dbReference type="Pfam" id="PF02609">
    <property type="entry name" value="Exonuc_VII_S"/>
    <property type="match status" value="1"/>
</dbReference>
<keyword evidence="2 6" id="KW-0963">Cytoplasm</keyword>
<dbReference type="HAMAP" id="MF_00337">
    <property type="entry name" value="Exonuc_7_S"/>
    <property type="match status" value="1"/>
</dbReference>
<sequence length="69" mass="7902">MSEEKTFTDSMNRLDEITAALEANELELEAAIELFEEGLKLVNDCDKQLKSFENRVQDLLQTYQEGSES</sequence>
<dbReference type="GO" id="GO:0005829">
    <property type="term" value="C:cytosol"/>
    <property type="evidence" value="ECO:0007669"/>
    <property type="project" value="TreeGrafter"/>
</dbReference>
<name>A0A6N8UAZ6_9FIRM</name>
<keyword evidence="3 6" id="KW-0540">Nuclease</keyword>
<organism evidence="8 9">
    <name type="scientific">Copranaerobaculum intestinale</name>
    <dbReference type="NCBI Taxonomy" id="2692629"/>
    <lineage>
        <taxon>Bacteria</taxon>
        <taxon>Bacillati</taxon>
        <taxon>Bacillota</taxon>
        <taxon>Erysipelotrichia</taxon>
        <taxon>Erysipelotrichales</taxon>
        <taxon>Erysipelotrichaceae</taxon>
        <taxon>Copranaerobaculum</taxon>
    </lineage>
</organism>
<evidence type="ECO:0000256" key="6">
    <source>
        <dbReference type="HAMAP-Rule" id="MF_00337"/>
    </source>
</evidence>
<dbReference type="NCBIfam" id="TIGR01280">
    <property type="entry name" value="xseB"/>
    <property type="match status" value="1"/>
</dbReference>
<proteinExistence type="inferred from homology"/>
<dbReference type="GO" id="GO:0008855">
    <property type="term" value="F:exodeoxyribonuclease VII activity"/>
    <property type="evidence" value="ECO:0007669"/>
    <property type="project" value="UniProtKB-UniRule"/>
</dbReference>
<keyword evidence="9" id="KW-1185">Reference proteome</keyword>
<evidence type="ECO:0000256" key="4">
    <source>
        <dbReference type="ARBA" id="ARBA00022801"/>
    </source>
</evidence>
<comment type="catalytic activity">
    <reaction evidence="6">
        <text>Exonucleolytic cleavage in either 5'- to 3'- or 3'- to 5'-direction to yield nucleoside 5'-phosphates.</text>
        <dbReference type="EC" id="3.1.11.6"/>
    </reaction>
</comment>
<dbReference type="PIRSF" id="PIRSF006488">
    <property type="entry name" value="Exonuc_VII_S"/>
    <property type="match status" value="1"/>
</dbReference>
<dbReference type="GO" id="GO:0009318">
    <property type="term" value="C:exodeoxyribonuclease VII complex"/>
    <property type="evidence" value="ECO:0007669"/>
    <property type="project" value="UniProtKB-UniRule"/>
</dbReference>
<evidence type="ECO:0000256" key="1">
    <source>
        <dbReference type="ARBA" id="ARBA00009998"/>
    </source>
</evidence>
<evidence type="ECO:0000313" key="9">
    <source>
        <dbReference type="Proteomes" id="UP000434036"/>
    </source>
</evidence>
<dbReference type="InterPro" id="IPR037004">
    <property type="entry name" value="Exonuc_VII_ssu_sf"/>
</dbReference>
<evidence type="ECO:0000256" key="2">
    <source>
        <dbReference type="ARBA" id="ARBA00022490"/>
    </source>
</evidence>